<evidence type="ECO:0000259" key="6">
    <source>
        <dbReference type="Pfam" id="PF01408"/>
    </source>
</evidence>
<dbReference type="InterPro" id="IPR019546">
    <property type="entry name" value="TAT_signal_bac_arc"/>
</dbReference>
<dbReference type="InterPro" id="IPR036291">
    <property type="entry name" value="NAD(P)-bd_dom_sf"/>
</dbReference>
<dbReference type="NCBIfam" id="TIGR01409">
    <property type="entry name" value="TAT_signal_seq"/>
    <property type="match status" value="1"/>
</dbReference>
<evidence type="ECO:0000256" key="2">
    <source>
        <dbReference type="ARBA" id="ARBA00009329"/>
    </source>
</evidence>
<feature type="domain" description="Glycosyl hydrolase 109 C-terminal" evidence="7">
    <location>
        <begin position="205"/>
        <end position="372"/>
    </location>
</feature>
<accession>A0ABM7ZFP3</accession>
<evidence type="ECO:0000259" key="7">
    <source>
        <dbReference type="Pfam" id="PF21252"/>
    </source>
</evidence>
<dbReference type="SUPFAM" id="SSF51735">
    <property type="entry name" value="NAD(P)-binding Rossmann-fold domains"/>
    <property type="match status" value="1"/>
</dbReference>
<name>A0ABM7ZFP3_9BACT</name>
<evidence type="ECO:0000313" key="8">
    <source>
        <dbReference type="EMBL" id="BDL43513.1"/>
    </source>
</evidence>
<dbReference type="PROSITE" id="PS51318">
    <property type="entry name" value="TAT"/>
    <property type="match status" value="1"/>
</dbReference>
<sequence>MSIFSSRREFLKSLGLAAGAAAVGNGFTAQALDIPSEERLWSTGVPAPSRPSGSVYMGGFRAPALDRVRIAFIGVGGRGFSHLAQMCVMDGVEITGVCDLKQDLTERGVDRVLKKTGKKPAGYSGGEREYLSMLRELKPDAVIISTDWSSHARIACDSMRNGAHAFVEVPMAVSLEELWKIVDTSEATQKHCMMMENVNYGRDELMFLNMVRQGVIGDLLHGEASYIHCLVTQLGDTRGEGAWRPEYHTKINGNLYPTHGLGPVAQYMSLARKDDNFSRLAAFASPALGRTAYAKKHLPPDHRWNRTPFVCGDMNTAIVKTNLGRTIVVQLDETSPRPYSRSNLIQGTAGTLAGFPTRIAGEKLGNGNYHEWIQGKDGLKAVYEKYDHPLWKRIGDLAMKMGGHGGMDFVMLYRMVECLRRGEPMDQNVYEGAYWSSLLPLTAHSIAQGGVPVEFPDFTRGGWKTTAPLGVIS</sequence>
<keyword evidence="4" id="KW-0520">NAD</keyword>
<dbReference type="InterPro" id="IPR049303">
    <property type="entry name" value="Glyco_hydro_109_C"/>
</dbReference>
<dbReference type="EMBL" id="AP025943">
    <property type="protein sequence ID" value="BDL43513.1"/>
    <property type="molecule type" value="Genomic_DNA"/>
</dbReference>
<dbReference type="Proteomes" id="UP001062263">
    <property type="component" value="Chromosome"/>
</dbReference>
<dbReference type="Gene3D" id="3.40.50.720">
    <property type="entry name" value="NAD(P)-binding Rossmann-like Domain"/>
    <property type="match status" value="1"/>
</dbReference>
<organism evidence="8 9">
    <name type="scientific">Akkermansia biwaensis</name>
    <dbReference type="NCBI Taxonomy" id="2946555"/>
    <lineage>
        <taxon>Bacteria</taxon>
        <taxon>Pseudomonadati</taxon>
        <taxon>Verrucomicrobiota</taxon>
        <taxon>Verrucomicrobiia</taxon>
        <taxon>Verrucomicrobiales</taxon>
        <taxon>Akkermansiaceae</taxon>
        <taxon>Akkermansia</taxon>
    </lineage>
</organism>
<keyword evidence="9" id="KW-1185">Reference proteome</keyword>
<keyword evidence="5" id="KW-0326">Glycosidase</keyword>
<dbReference type="RefSeq" id="WP_215435650.1">
    <property type="nucleotide sequence ID" value="NZ_AP025943.1"/>
</dbReference>
<dbReference type="Pfam" id="PF21252">
    <property type="entry name" value="Glyco_hydro_109_C"/>
    <property type="match status" value="1"/>
</dbReference>
<comment type="cofactor">
    <cofactor evidence="1">
        <name>NAD(+)</name>
        <dbReference type="ChEBI" id="CHEBI:57540"/>
    </cofactor>
</comment>
<keyword evidence="3" id="KW-0378">Hydrolase</keyword>
<dbReference type="Pfam" id="PF01408">
    <property type="entry name" value="GFO_IDH_MocA"/>
    <property type="match status" value="1"/>
</dbReference>
<dbReference type="PANTHER" id="PTHR43818">
    <property type="entry name" value="BCDNA.GH03377"/>
    <property type="match status" value="1"/>
</dbReference>
<evidence type="ECO:0000313" key="9">
    <source>
        <dbReference type="Proteomes" id="UP001062263"/>
    </source>
</evidence>
<reference evidence="8" key="1">
    <citation type="submission" date="2022-06" db="EMBL/GenBank/DDBJ databases">
        <title>Akkermansia biwalacus sp. nov., an anaerobic mucin-degrading bacterium isolated from human intestine.</title>
        <authorList>
            <person name="Kobayashi Y."/>
            <person name="Inoue S."/>
            <person name="Kawahara T."/>
            <person name="Kohda N."/>
        </authorList>
    </citation>
    <scope>NUCLEOTIDE SEQUENCE</scope>
    <source>
        <strain evidence="8">WON2089</strain>
    </source>
</reference>
<feature type="domain" description="Gfo/Idh/MocA-like oxidoreductase N-terminal" evidence="6">
    <location>
        <begin position="68"/>
        <end position="194"/>
    </location>
</feature>
<dbReference type="InterPro" id="IPR050463">
    <property type="entry name" value="Gfo/Idh/MocA_oxidrdct_glycsds"/>
</dbReference>
<protein>
    <submittedName>
        <fullName evidence="8">Alpha-N-acetylgalactosaminidase</fullName>
    </submittedName>
</protein>
<evidence type="ECO:0000256" key="3">
    <source>
        <dbReference type="ARBA" id="ARBA00022801"/>
    </source>
</evidence>
<dbReference type="Gene3D" id="3.30.360.10">
    <property type="entry name" value="Dihydrodipicolinate Reductase, domain 2"/>
    <property type="match status" value="1"/>
</dbReference>
<evidence type="ECO:0000256" key="1">
    <source>
        <dbReference type="ARBA" id="ARBA00001911"/>
    </source>
</evidence>
<gene>
    <name evidence="8" type="primary">nagA_2</name>
    <name evidence="8" type="ORF">Abiwalacus_10870</name>
</gene>
<evidence type="ECO:0000256" key="4">
    <source>
        <dbReference type="ARBA" id="ARBA00023027"/>
    </source>
</evidence>
<proteinExistence type="inferred from homology"/>
<dbReference type="PANTHER" id="PTHR43818:SF1">
    <property type="entry name" value="GLYCOSYL HYDROLASE FAMILY 109 PROTEIN"/>
    <property type="match status" value="1"/>
</dbReference>
<dbReference type="InterPro" id="IPR006311">
    <property type="entry name" value="TAT_signal"/>
</dbReference>
<dbReference type="InterPro" id="IPR000683">
    <property type="entry name" value="Gfo/Idh/MocA-like_OxRdtase_N"/>
</dbReference>
<evidence type="ECO:0000256" key="5">
    <source>
        <dbReference type="ARBA" id="ARBA00023295"/>
    </source>
</evidence>
<comment type="similarity">
    <text evidence="2">Belongs to the Gfo/Idh/MocA family. Glycosyl hydrolase 109 subfamily.</text>
</comment>